<keyword evidence="3" id="KW-0620">Polyamine biosynthesis</keyword>
<proteinExistence type="inferred from homology"/>
<evidence type="ECO:0000256" key="2">
    <source>
        <dbReference type="ARBA" id="ARBA00022679"/>
    </source>
</evidence>
<dbReference type="InterPro" id="IPR029063">
    <property type="entry name" value="SAM-dependent_MTases_sf"/>
</dbReference>
<dbReference type="Pfam" id="PF01564">
    <property type="entry name" value="Spermine_synth"/>
    <property type="match status" value="1"/>
</dbReference>
<dbReference type="InterPro" id="IPR001045">
    <property type="entry name" value="Spermi_synthase"/>
</dbReference>
<evidence type="ECO:0000313" key="6">
    <source>
        <dbReference type="WBParaSite" id="ACRNAN_scaffold12263.g31505.t1"/>
    </source>
</evidence>
<keyword evidence="5" id="KW-1185">Reference proteome</keyword>
<evidence type="ECO:0000256" key="3">
    <source>
        <dbReference type="PROSITE-ProRule" id="PRU00354"/>
    </source>
</evidence>
<name>A0A914CNN7_9BILA</name>
<evidence type="ECO:0000256" key="1">
    <source>
        <dbReference type="ARBA" id="ARBA00007867"/>
    </source>
</evidence>
<feature type="domain" description="PABS" evidence="4">
    <location>
        <begin position="49"/>
        <end position="277"/>
    </location>
</feature>
<accession>A0A914CNN7</accession>
<dbReference type="GO" id="GO:0008295">
    <property type="term" value="P:spermidine biosynthetic process"/>
    <property type="evidence" value="ECO:0007669"/>
    <property type="project" value="TreeGrafter"/>
</dbReference>
<reference evidence="6" key="1">
    <citation type="submission" date="2022-11" db="UniProtKB">
        <authorList>
            <consortium name="WormBaseParasite"/>
        </authorList>
    </citation>
    <scope>IDENTIFICATION</scope>
</reference>
<dbReference type="PANTHER" id="PTHR11558:SF11">
    <property type="entry name" value="SPERMIDINE SYNTHASE"/>
    <property type="match status" value="1"/>
</dbReference>
<dbReference type="GO" id="GO:0005829">
    <property type="term" value="C:cytosol"/>
    <property type="evidence" value="ECO:0007669"/>
    <property type="project" value="TreeGrafter"/>
</dbReference>
<dbReference type="GO" id="GO:0004766">
    <property type="term" value="F:spermidine synthase activity"/>
    <property type="evidence" value="ECO:0007669"/>
    <property type="project" value="TreeGrafter"/>
</dbReference>
<organism evidence="5 6">
    <name type="scientific">Acrobeloides nanus</name>
    <dbReference type="NCBI Taxonomy" id="290746"/>
    <lineage>
        <taxon>Eukaryota</taxon>
        <taxon>Metazoa</taxon>
        <taxon>Ecdysozoa</taxon>
        <taxon>Nematoda</taxon>
        <taxon>Chromadorea</taxon>
        <taxon>Rhabditida</taxon>
        <taxon>Tylenchina</taxon>
        <taxon>Cephalobomorpha</taxon>
        <taxon>Cephaloboidea</taxon>
        <taxon>Cephalobidae</taxon>
        <taxon>Acrobeloides</taxon>
    </lineage>
</organism>
<evidence type="ECO:0000313" key="5">
    <source>
        <dbReference type="Proteomes" id="UP000887540"/>
    </source>
</evidence>
<protein>
    <submittedName>
        <fullName evidence="6">PABS domain-containing protein</fullName>
    </submittedName>
</protein>
<dbReference type="Pfam" id="PF17284">
    <property type="entry name" value="Spermine_synt_N"/>
    <property type="match status" value="1"/>
</dbReference>
<dbReference type="AlphaFoldDB" id="A0A914CNN7"/>
<comment type="similarity">
    <text evidence="1">Belongs to the spermidine/spermine synthase family.</text>
</comment>
<dbReference type="InterPro" id="IPR030374">
    <property type="entry name" value="PABS"/>
</dbReference>
<dbReference type="WBParaSite" id="ACRNAN_scaffold12263.g31505.t1">
    <property type="protein sequence ID" value="ACRNAN_scaffold12263.g31505.t1"/>
    <property type="gene ID" value="ACRNAN_scaffold12263.g31505"/>
</dbReference>
<sequence length="277" mass="31287">MPTKNAQVLLVNHTRKKALAAPVNPITLEDLGEIAEEFAYRNKRGHKMDLLQKGWFTEFSPDDLEAIKNEVSGIKDVLVFKSRTYGNVLVLDGIIQCTERDELFYQEMLTHLPMFAHPNPKKVLIVGGGDEMTMCEIDAMVIEVSKKFLPYMAAHFLHPKLNLVIGDGFKFLAEHKGEYDVIITDSSDSIGPAESLFGKSYYALLNDVLRDGGILSSQDDFRTNNSVEGYILKKFIRSGYTTIWSFIAKLRGFTKLCIVIIVNRQMVKFNQVKRSGV</sequence>
<dbReference type="InterPro" id="IPR035246">
    <property type="entry name" value="Spermidine_synt_N"/>
</dbReference>
<dbReference type="Proteomes" id="UP000887540">
    <property type="component" value="Unplaced"/>
</dbReference>
<dbReference type="HAMAP" id="MF_00198">
    <property type="entry name" value="Spermidine_synth"/>
    <property type="match status" value="1"/>
</dbReference>
<evidence type="ECO:0000259" key="4">
    <source>
        <dbReference type="PROSITE" id="PS51006"/>
    </source>
</evidence>
<dbReference type="InterPro" id="IPR037163">
    <property type="entry name" value="Spermidine_synt_N_sf"/>
</dbReference>
<dbReference type="Gene3D" id="3.40.50.150">
    <property type="entry name" value="Vaccinia Virus protein VP39"/>
    <property type="match status" value="1"/>
</dbReference>
<dbReference type="Gene3D" id="2.30.140.10">
    <property type="entry name" value="Spermidine synthase, tetramerisation domain"/>
    <property type="match status" value="1"/>
</dbReference>
<dbReference type="PANTHER" id="PTHR11558">
    <property type="entry name" value="SPERMIDINE/SPERMINE SYNTHASE"/>
    <property type="match status" value="1"/>
</dbReference>
<feature type="active site" description="Proton acceptor" evidence="3">
    <location>
        <position position="185"/>
    </location>
</feature>
<dbReference type="SUPFAM" id="SSF53335">
    <property type="entry name" value="S-adenosyl-L-methionine-dependent methyltransferases"/>
    <property type="match status" value="1"/>
</dbReference>
<dbReference type="CDD" id="cd02440">
    <property type="entry name" value="AdoMet_MTases"/>
    <property type="match status" value="1"/>
</dbReference>
<keyword evidence="2 3" id="KW-0808">Transferase</keyword>
<dbReference type="PROSITE" id="PS51006">
    <property type="entry name" value="PABS_2"/>
    <property type="match status" value="1"/>
</dbReference>